<dbReference type="Proteomes" id="UP000576225">
    <property type="component" value="Unassembled WGS sequence"/>
</dbReference>
<evidence type="ECO:0008006" key="3">
    <source>
        <dbReference type="Google" id="ProtNLM"/>
    </source>
</evidence>
<name>A0A848B5V6_9BACT</name>
<evidence type="ECO:0000313" key="1">
    <source>
        <dbReference type="EMBL" id="NMD88422.1"/>
    </source>
</evidence>
<organism evidence="1 2">
    <name type="scientific">Victivallis vadensis</name>
    <dbReference type="NCBI Taxonomy" id="172901"/>
    <lineage>
        <taxon>Bacteria</taxon>
        <taxon>Pseudomonadati</taxon>
        <taxon>Lentisphaerota</taxon>
        <taxon>Lentisphaeria</taxon>
        <taxon>Victivallales</taxon>
        <taxon>Victivallaceae</taxon>
        <taxon>Victivallis</taxon>
    </lineage>
</organism>
<dbReference type="AlphaFoldDB" id="A0A848B5V6"/>
<accession>A0A848B5V6</accession>
<sequence>MNRRRRRGASMLETMMVLCIMLFLFFSLFQVYSWVVAKIFCNYSAYYGGKGMALGYRLAIARRAARVAAIGISGRARDQAAVTTVDAERDAAQLYMTKGDASGVWYDYWYPRTGDDPQLMLGGRFNSGDNSVSTTVRLENAPLISPRLAIPLGISRNPDPGDTVSTYNHSALYLEE</sequence>
<dbReference type="OrthoDB" id="10004175at2"/>
<evidence type="ECO:0000313" key="2">
    <source>
        <dbReference type="Proteomes" id="UP000576225"/>
    </source>
</evidence>
<proteinExistence type="predicted"/>
<dbReference type="RefSeq" id="WP_116884498.1">
    <property type="nucleotide sequence ID" value="NZ_CABMMC010000106.1"/>
</dbReference>
<comment type="caution">
    <text evidence="1">The sequence shown here is derived from an EMBL/GenBank/DDBJ whole genome shotgun (WGS) entry which is preliminary data.</text>
</comment>
<gene>
    <name evidence="1" type="ORF">HF882_17685</name>
</gene>
<dbReference type="EMBL" id="JABAEW010000045">
    <property type="protein sequence ID" value="NMD88422.1"/>
    <property type="molecule type" value="Genomic_DNA"/>
</dbReference>
<reference evidence="1 2" key="1">
    <citation type="submission" date="2020-04" db="EMBL/GenBank/DDBJ databases">
        <authorList>
            <person name="Hitch T.C.A."/>
            <person name="Wylensek D."/>
            <person name="Clavel T."/>
        </authorList>
    </citation>
    <scope>NUCLEOTIDE SEQUENCE [LARGE SCALE GENOMIC DNA]</scope>
    <source>
        <strain evidence="1 2">COR2-253-APC-1A</strain>
    </source>
</reference>
<protein>
    <recommendedName>
        <fullName evidence="3">TadE-like protein</fullName>
    </recommendedName>
</protein>
<dbReference type="GeneID" id="78295793"/>